<keyword evidence="11 12" id="KW-0472">Membrane</keyword>
<organism evidence="16 17">
    <name type="scientific">Alicyclobacillus fodiniaquatilis</name>
    <dbReference type="NCBI Taxonomy" id="1661150"/>
    <lineage>
        <taxon>Bacteria</taxon>
        <taxon>Bacillati</taxon>
        <taxon>Bacillota</taxon>
        <taxon>Bacilli</taxon>
        <taxon>Bacillales</taxon>
        <taxon>Alicyclobacillaceae</taxon>
        <taxon>Alicyclobacillus</taxon>
    </lineage>
</organism>
<dbReference type="PANTHER" id="PTHR22888">
    <property type="entry name" value="CYTOCHROME C OXIDASE, SUBUNIT II"/>
    <property type="match status" value="1"/>
</dbReference>
<proteinExistence type="inferred from homology"/>
<feature type="domain" description="Cytochrome oxidase subunit II transmembrane region profile" evidence="15">
    <location>
        <begin position="24"/>
        <end position="122"/>
    </location>
</feature>
<feature type="transmembrane region" description="Helical" evidence="13">
    <location>
        <begin position="12"/>
        <end position="32"/>
    </location>
</feature>
<keyword evidence="8 12" id="KW-0249">Electron transport</keyword>
<keyword evidence="17" id="KW-1185">Reference proteome</keyword>
<comment type="catalytic activity">
    <reaction evidence="12">
        <text>2 a quinol + O2 = 2 a quinone + 2 H2O</text>
        <dbReference type="Rhea" id="RHEA:55376"/>
        <dbReference type="ChEBI" id="CHEBI:15377"/>
        <dbReference type="ChEBI" id="CHEBI:15379"/>
        <dbReference type="ChEBI" id="CHEBI:24646"/>
        <dbReference type="ChEBI" id="CHEBI:132124"/>
    </reaction>
</comment>
<comment type="function">
    <text evidence="12">Catalyzes quinol oxidation with the concomitant reduction of oxygen to water. Subunit II transfers the electrons from a quinol to the binuclear center of the catalytic subunit I.</text>
</comment>
<evidence type="ECO:0000313" key="17">
    <source>
        <dbReference type="Proteomes" id="UP001597079"/>
    </source>
</evidence>
<keyword evidence="7" id="KW-0732">Signal</keyword>
<dbReference type="PROSITE" id="PS50857">
    <property type="entry name" value="COX2_CUA"/>
    <property type="match status" value="1"/>
</dbReference>
<evidence type="ECO:0000256" key="13">
    <source>
        <dbReference type="SAM" id="Phobius"/>
    </source>
</evidence>
<dbReference type="SUPFAM" id="SSF81464">
    <property type="entry name" value="Cytochrome c oxidase subunit II-like, transmembrane region"/>
    <property type="match status" value="1"/>
</dbReference>
<dbReference type="InterPro" id="IPR011759">
    <property type="entry name" value="Cyt_c_oxidase_su2_TM_dom"/>
</dbReference>
<evidence type="ECO:0000256" key="5">
    <source>
        <dbReference type="ARBA" id="ARBA00022660"/>
    </source>
</evidence>
<dbReference type="EC" id="1.10.3.-" evidence="12"/>
<evidence type="ECO:0000259" key="14">
    <source>
        <dbReference type="PROSITE" id="PS50857"/>
    </source>
</evidence>
<dbReference type="EMBL" id="JBHUCX010000092">
    <property type="protein sequence ID" value="MFD1677493.1"/>
    <property type="molecule type" value="Genomic_DNA"/>
</dbReference>
<dbReference type="InterPro" id="IPR006333">
    <property type="entry name" value="Cyt_o_ubiquinol_oxidase_su2"/>
</dbReference>
<keyword evidence="6 13" id="KW-0812">Transmembrane</keyword>
<dbReference type="Gene3D" id="2.60.40.420">
    <property type="entry name" value="Cupredoxins - blue copper proteins"/>
    <property type="match status" value="1"/>
</dbReference>
<keyword evidence="5 12" id="KW-0679">Respiratory chain</keyword>
<protein>
    <recommendedName>
        <fullName evidence="12">Quinol oxidase subunit 2</fullName>
        <ecNumber evidence="12">1.10.3.-</ecNumber>
    </recommendedName>
</protein>
<dbReference type="PANTHER" id="PTHR22888:SF18">
    <property type="entry name" value="CYTOCHROME BO(3) UBIQUINOL OXIDASE SUBUNIT 2"/>
    <property type="match status" value="1"/>
</dbReference>
<dbReference type="PIRSF" id="PIRSF000292">
    <property type="entry name" value="Ubi_od_II"/>
    <property type="match status" value="1"/>
</dbReference>
<dbReference type="CDD" id="cd04212">
    <property type="entry name" value="CuRO_UO_II"/>
    <property type="match status" value="1"/>
</dbReference>
<reference evidence="17" key="1">
    <citation type="journal article" date="2019" name="Int. J. Syst. Evol. Microbiol.">
        <title>The Global Catalogue of Microorganisms (GCM) 10K type strain sequencing project: providing services to taxonomists for standard genome sequencing and annotation.</title>
        <authorList>
            <consortium name="The Broad Institute Genomics Platform"/>
            <consortium name="The Broad Institute Genome Sequencing Center for Infectious Disease"/>
            <person name="Wu L."/>
            <person name="Ma J."/>
        </authorList>
    </citation>
    <scope>NUCLEOTIDE SEQUENCE [LARGE SCALE GENOMIC DNA]</scope>
    <source>
        <strain evidence="17">CGMCC 1.12286</strain>
    </source>
</reference>
<gene>
    <name evidence="16" type="ORF">ACFSB2_22795</name>
</gene>
<dbReference type="InterPro" id="IPR045187">
    <property type="entry name" value="CcO_II"/>
</dbReference>
<dbReference type="PROSITE" id="PS50999">
    <property type="entry name" value="COX2_TM"/>
    <property type="match status" value="1"/>
</dbReference>
<dbReference type="RefSeq" id="WP_377945383.1">
    <property type="nucleotide sequence ID" value="NZ_JBHUCX010000092.1"/>
</dbReference>
<feature type="transmembrane region" description="Helical" evidence="13">
    <location>
        <begin position="94"/>
        <end position="112"/>
    </location>
</feature>
<comment type="subcellular location">
    <subcellularLocation>
        <location evidence="1">Cell membrane</location>
        <topology evidence="1">Multi-pass membrane protein</topology>
    </subcellularLocation>
</comment>
<evidence type="ECO:0000256" key="12">
    <source>
        <dbReference type="PIRNR" id="PIRNR000292"/>
    </source>
</evidence>
<keyword evidence="10 12" id="KW-0560">Oxidoreductase</keyword>
<accession>A0ABW4JPJ8</accession>
<dbReference type="InterPro" id="IPR034227">
    <property type="entry name" value="CuRO_UO_II"/>
</dbReference>
<keyword evidence="3 12" id="KW-0813">Transport</keyword>
<sequence>MKGQQWQRLRSVFLVAGVSVLFATGCGSKYFVLHPAGPVGAKELHLIAWSAILTLIVIVPVLLLLAFIIWRYRDRPGSTAKYTPEWAESKKLEIVWWGIPIVIIAILGVYTGKVTFSLTQPPERNVKPITIYVTSLDWKWLFQYPGQKVATVNYAEIPTGVPVNFELTSDAPMNSFWVPSLGGQEYTMPGMATRLWLEADKAGTYYGHGANFTGKGFADMSFDVVAEPQAKFNHWVKQVKSSASALTKAGYKKLKQPGTVGKISYSSFPPNLFNDTIWAEGGRYMQNAMPSGSSTVAGMGMGMESMTQNGKMGSSK</sequence>
<evidence type="ECO:0000256" key="8">
    <source>
        <dbReference type="ARBA" id="ARBA00022982"/>
    </source>
</evidence>
<evidence type="ECO:0000256" key="3">
    <source>
        <dbReference type="ARBA" id="ARBA00022448"/>
    </source>
</evidence>
<dbReference type="Gene3D" id="1.10.287.90">
    <property type="match status" value="1"/>
</dbReference>
<dbReference type="Pfam" id="PF00116">
    <property type="entry name" value="COX2"/>
    <property type="match status" value="1"/>
</dbReference>
<evidence type="ECO:0000256" key="9">
    <source>
        <dbReference type="ARBA" id="ARBA00022989"/>
    </source>
</evidence>
<evidence type="ECO:0000256" key="10">
    <source>
        <dbReference type="ARBA" id="ARBA00023002"/>
    </source>
</evidence>
<feature type="transmembrane region" description="Helical" evidence="13">
    <location>
        <begin position="44"/>
        <end position="73"/>
    </location>
</feature>
<dbReference type="InterPro" id="IPR002429">
    <property type="entry name" value="CcO_II-like_C"/>
</dbReference>
<dbReference type="InterPro" id="IPR036257">
    <property type="entry name" value="Cyt_c_oxidase_su2_TM_sf"/>
</dbReference>
<dbReference type="SUPFAM" id="SSF49503">
    <property type="entry name" value="Cupredoxins"/>
    <property type="match status" value="1"/>
</dbReference>
<keyword evidence="4 12" id="KW-1003">Cell membrane</keyword>
<evidence type="ECO:0000259" key="15">
    <source>
        <dbReference type="PROSITE" id="PS50999"/>
    </source>
</evidence>
<evidence type="ECO:0000256" key="11">
    <source>
        <dbReference type="ARBA" id="ARBA00023136"/>
    </source>
</evidence>
<dbReference type="PROSITE" id="PS51257">
    <property type="entry name" value="PROKAR_LIPOPROTEIN"/>
    <property type="match status" value="1"/>
</dbReference>
<evidence type="ECO:0000256" key="1">
    <source>
        <dbReference type="ARBA" id="ARBA00004651"/>
    </source>
</evidence>
<name>A0ABW4JPJ8_9BACL</name>
<evidence type="ECO:0000256" key="4">
    <source>
        <dbReference type="ARBA" id="ARBA00022475"/>
    </source>
</evidence>
<comment type="caution">
    <text evidence="16">The sequence shown here is derived from an EMBL/GenBank/DDBJ whole genome shotgun (WGS) entry which is preliminary data.</text>
</comment>
<comment type="similarity">
    <text evidence="2 12">Belongs to the cytochrome c oxidase subunit 2 family.</text>
</comment>
<dbReference type="Proteomes" id="UP001597079">
    <property type="component" value="Unassembled WGS sequence"/>
</dbReference>
<evidence type="ECO:0000256" key="2">
    <source>
        <dbReference type="ARBA" id="ARBA00007866"/>
    </source>
</evidence>
<evidence type="ECO:0000313" key="16">
    <source>
        <dbReference type="EMBL" id="MFD1677493.1"/>
    </source>
</evidence>
<feature type="domain" description="Cytochrome oxidase subunit II copper A binding" evidence="14">
    <location>
        <begin position="126"/>
        <end position="238"/>
    </location>
</feature>
<dbReference type="InterPro" id="IPR008972">
    <property type="entry name" value="Cupredoxin"/>
</dbReference>
<keyword evidence="9 13" id="KW-1133">Transmembrane helix</keyword>
<evidence type="ECO:0000256" key="6">
    <source>
        <dbReference type="ARBA" id="ARBA00022692"/>
    </source>
</evidence>
<evidence type="ECO:0000256" key="7">
    <source>
        <dbReference type="ARBA" id="ARBA00022729"/>
    </source>
</evidence>